<dbReference type="EMBL" id="ACCU02000003">
    <property type="protein sequence ID" value="EEE46168.2"/>
    <property type="molecule type" value="Genomic_DNA"/>
</dbReference>
<evidence type="ECO:0000313" key="2">
    <source>
        <dbReference type="EMBL" id="EEE46168.2"/>
    </source>
</evidence>
<dbReference type="InterPro" id="IPR036365">
    <property type="entry name" value="PGBD-like_sf"/>
</dbReference>
<reference evidence="2 3" key="2">
    <citation type="submission" date="2013-04" db="EMBL/GenBank/DDBJ databases">
        <authorList>
            <person name="Fiebig A."/>
            <person name="Pradella S."/>
            <person name="Wagner-Doebler I."/>
        </authorList>
    </citation>
    <scope>NUCLEOTIDE SEQUENCE [LARGE SCALE GENOMIC DNA]</scope>
    <source>
        <strain evidence="3">DSM 17067 / NCIMB 14079 / DFL-11</strain>
    </source>
</reference>
<protein>
    <submittedName>
        <fullName evidence="2">Putative peptidoglycan binding domain protein</fullName>
    </submittedName>
</protein>
<dbReference type="Pfam" id="PF01471">
    <property type="entry name" value="PG_binding_1"/>
    <property type="match status" value="1"/>
</dbReference>
<dbReference type="AlphaFoldDB" id="A0A5E8H177"/>
<dbReference type="SUPFAM" id="SSF47090">
    <property type="entry name" value="PGBD-like"/>
    <property type="match status" value="1"/>
</dbReference>
<name>A0A5E8H177_ROSAD</name>
<gene>
    <name evidence="2" type="ORF">SADFL11_3457</name>
</gene>
<dbReference type="RefSeq" id="WP_134852974.1">
    <property type="nucleotide sequence ID" value="NZ_CM011002.1"/>
</dbReference>
<sequence length="235" mass="26057">MTFETWLQMRLNVHGAQITEDGVIGNETTAALKAFQIARHIKPTGIADAATVKALRISSDQRRRVPTRDVPTQTMPPWLLEMNRRMGLHEGRDNRALSAWLRFGSFLGDPAKLPWCGDAVETAIVKTLPDEPVPSNPFWAQAWKTFGIDAGGPLVASIGVIRWSPRAGHVGIVVGYDAKRRRVHLMGGNQQNAVTISSFPEDKFIAYRWPKTFPFRQYPALRAGSVAPADFAATR</sequence>
<reference evidence="2 3" key="1">
    <citation type="submission" date="2008-01" db="EMBL/GenBank/DDBJ databases">
        <authorList>
            <person name="Wagner-Dobler I."/>
            <person name="Ferriera S."/>
            <person name="Johnson J."/>
            <person name="Kravitz S."/>
            <person name="Beeson K."/>
            <person name="Sutton G."/>
            <person name="Rogers Y.-H."/>
            <person name="Friedman R."/>
            <person name="Frazier M."/>
            <person name="Venter J.C."/>
        </authorList>
    </citation>
    <scope>NUCLEOTIDE SEQUENCE [LARGE SCALE GENOMIC DNA]</scope>
    <source>
        <strain evidence="3">DSM 17067 / NCIMB 14079 / DFL-11</strain>
    </source>
</reference>
<proteinExistence type="predicted"/>
<evidence type="ECO:0000313" key="3">
    <source>
        <dbReference type="Proteomes" id="UP000004703"/>
    </source>
</evidence>
<dbReference type="InterPro" id="IPR036366">
    <property type="entry name" value="PGBDSf"/>
</dbReference>
<feature type="domain" description="Peptidoglycan binding-like" evidence="1">
    <location>
        <begin position="6"/>
        <end position="55"/>
    </location>
</feature>
<dbReference type="Gene3D" id="1.10.101.10">
    <property type="entry name" value="PGBD-like superfamily/PGBD"/>
    <property type="match status" value="1"/>
</dbReference>
<accession>A0A5E8H177</accession>
<dbReference type="Proteomes" id="UP000004703">
    <property type="component" value="Chromosome"/>
</dbReference>
<comment type="caution">
    <text evidence="2">The sequence shown here is derived from an EMBL/GenBank/DDBJ whole genome shotgun (WGS) entry which is preliminary data.</text>
</comment>
<dbReference type="InterPro" id="IPR002477">
    <property type="entry name" value="Peptidoglycan-bd-like"/>
</dbReference>
<evidence type="ECO:0000259" key="1">
    <source>
        <dbReference type="Pfam" id="PF01471"/>
    </source>
</evidence>
<organism evidence="2 3">
    <name type="scientific">Roseibium alexandrii (strain DSM 17067 / NCIMB 14079 / DFL-11)</name>
    <name type="common">Labrenzia alexandrii</name>
    <dbReference type="NCBI Taxonomy" id="244592"/>
    <lineage>
        <taxon>Bacteria</taxon>
        <taxon>Pseudomonadati</taxon>
        <taxon>Pseudomonadota</taxon>
        <taxon>Alphaproteobacteria</taxon>
        <taxon>Hyphomicrobiales</taxon>
        <taxon>Stappiaceae</taxon>
        <taxon>Roseibium</taxon>
    </lineage>
</organism>